<sequence length="112" mass="12021">MRGSVSEGGGVSGGGGGSEIWRSGAKQEASRGRDIREAVMRKRHPPLPCKCGTNYRVSAREHVCPECIDVEQIRRDGAEKLFNGDPNKPSAATCAHGNNLFQRTREREGAGG</sequence>
<organism evidence="2 3">
    <name type="scientific">Aldrovandia affinis</name>
    <dbReference type="NCBI Taxonomy" id="143900"/>
    <lineage>
        <taxon>Eukaryota</taxon>
        <taxon>Metazoa</taxon>
        <taxon>Chordata</taxon>
        <taxon>Craniata</taxon>
        <taxon>Vertebrata</taxon>
        <taxon>Euteleostomi</taxon>
        <taxon>Actinopterygii</taxon>
        <taxon>Neopterygii</taxon>
        <taxon>Teleostei</taxon>
        <taxon>Notacanthiformes</taxon>
        <taxon>Halosauridae</taxon>
        <taxon>Aldrovandia</taxon>
    </lineage>
</organism>
<keyword evidence="3" id="KW-1185">Reference proteome</keyword>
<feature type="region of interest" description="Disordered" evidence="1">
    <location>
        <begin position="1"/>
        <end position="37"/>
    </location>
</feature>
<feature type="region of interest" description="Disordered" evidence="1">
    <location>
        <begin position="84"/>
        <end position="112"/>
    </location>
</feature>
<dbReference type="EMBL" id="JAINUG010000001">
    <property type="protein sequence ID" value="KAJ8418867.1"/>
    <property type="molecule type" value="Genomic_DNA"/>
</dbReference>
<accession>A0AAD7TDY6</accession>
<protein>
    <submittedName>
        <fullName evidence="2">Uncharacterized protein</fullName>
    </submittedName>
</protein>
<proteinExistence type="predicted"/>
<name>A0AAD7TDY6_9TELE</name>
<evidence type="ECO:0000313" key="3">
    <source>
        <dbReference type="Proteomes" id="UP001221898"/>
    </source>
</evidence>
<evidence type="ECO:0000313" key="2">
    <source>
        <dbReference type="EMBL" id="KAJ8418867.1"/>
    </source>
</evidence>
<feature type="compositionally biased region" description="Basic and acidic residues" evidence="1">
    <location>
        <begin position="28"/>
        <end position="37"/>
    </location>
</feature>
<dbReference type="AlphaFoldDB" id="A0AAD7TDY6"/>
<feature type="compositionally biased region" description="Basic and acidic residues" evidence="1">
    <location>
        <begin position="103"/>
        <end position="112"/>
    </location>
</feature>
<feature type="compositionally biased region" description="Gly residues" evidence="1">
    <location>
        <begin position="1"/>
        <end position="18"/>
    </location>
</feature>
<evidence type="ECO:0000256" key="1">
    <source>
        <dbReference type="SAM" id="MobiDB-lite"/>
    </source>
</evidence>
<comment type="caution">
    <text evidence="2">The sequence shown here is derived from an EMBL/GenBank/DDBJ whole genome shotgun (WGS) entry which is preliminary data.</text>
</comment>
<gene>
    <name evidence="2" type="ORF">AAFF_G00003660</name>
</gene>
<dbReference type="Proteomes" id="UP001221898">
    <property type="component" value="Unassembled WGS sequence"/>
</dbReference>
<reference evidence="2" key="1">
    <citation type="journal article" date="2023" name="Science">
        <title>Genome structures resolve the early diversification of teleost fishes.</title>
        <authorList>
            <person name="Parey E."/>
            <person name="Louis A."/>
            <person name="Montfort J."/>
            <person name="Bouchez O."/>
            <person name="Roques C."/>
            <person name="Iampietro C."/>
            <person name="Lluch J."/>
            <person name="Castinel A."/>
            <person name="Donnadieu C."/>
            <person name="Desvignes T."/>
            <person name="Floi Bucao C."/>
            <person name="Jouanno E."/>
            <person name="Wen M."/>
            <person name="Mejri S."/>
            <person name="Dirks R."/>
            <person name="Jansen H."/>
            <person name="Henkel C."/>
            <person name="Chen W.J."/>
            <person name="Zahm M."/>
            <person name="Cabau C."/>
            <person name="Klopp C."/>
            <person name="Thompson A.W."/>
            <person name="Robinson-Rechavi M."/>
            <person name="Braasch I."/>
            <person name="Lecointre G."/>
            <person name="Bobe J."/>
            <person name="Postlethwait J.H."/>
            <person name="Berthelot C."/>
            <person name="Roest Crollius H."/>
            <person name="Guiguen Y."/>
        </authorList>
    </citation>
    <scope>NUCLEOTIDE SEQUENCE</scope>
    <source>
        <strain evidence="2">NC1722</strain>
    </source>
</reference>